<dbReference type="Proteomes" id="UP000824107">
    <property type="component" value="Unassembled WGS sequence"/>
</dbReference>
<dbReference type="HAMAP" id="MF_00362">
    <property type="entry name" value="Ribosomal_uL10"/>
    <property type="match status" value="1"/>
</dbReference>
<dbReference type="PROSITE" id="PS01109">
    <property type="entry name" value="RIBOSOMAL_L10"/>
    <property type="match status" value="1"/>
</dbReference>
<accession>A0A9D1M3T6</accession>
<gene>
    <name evidence="6 7" type="primary">rplJ</name>
    <name evidence="7" type="ORF">IAD20_03510</name>
</gene>
<dbReference type="PANTHER" id="PTHR11560">
    <property type="entry name" value="39S RIBOSOMAL PROTEIN L10, MITOCHONDRIAL"/>
    <property type="match status" value="1"/>
</dbReference>
<dbReference type="CDD" id="cd05797">
    <property type="entry name" value="Ribosomal_L10"/>
    <property type="match status" value="1"/>
</dbReference>
<protein>
    <recommendedName>
        <fullName evidence="5 6">Large ribosomal subunit protein uL10</fullName>
    </recommendedName>
</protein>
<comment type="caution">
    <text evidence="7">The sequence shown here is derived from an EMBL/GenBank/DDBJ whole genome shotgun (WGS) entry which is preliminary data.</text>
</comment>
<keyword evidence="3 6" id="KW-0689">Ribosomal protein</keyword>
<dbReference type="InterPro" id="IPR002363">
    <property type="entry name" value="Ribosomal_uL10_CS_bac"/>
</dbReference>
<comment type="subunit">
    <text evidence="6">Part of the ribosomal stalk of the 50S ribosomal subunit. The N-terminus interacts with L11 and the large rRNA to form the base of the stalk. The C-terminus forms an elongated spine to which L12 dimers bind in a sequential fashion forming a multimeric L10(L12)X complex.</text>
</comment>
<evidence type="ECO:0000256" key="4">
    <source>
        <dbReference type="ARBA" id="ARBA00023274"/>
    </source>
</evidence>
<dbReference type="Gene3D" id="3.30.70.1730">
    <property type="match status" value="1"/>
</dbReference>
<dbReference type="InterPro" id="IPR043141">
    <property type="entry name" value="Ribosomal_uL10-like_sf"/>
</dbReference>
<keyword evidence="4 6" id="KW-0687">Ribonucleoprotein</keyword>
<evidence type="ECO:0000256" key="6">
    <source>
        <dbReference type="HAMAP-Rule" id="MF_00362"/>
    </source>
</evidence>
<reference evidence="7" key="2">
    <citation type="journal article" date="2021" name="PeerJ">
        <title>Extensive microbial diversity within the chicken gut microbiome revealed by metagenomics and culture.</title>
        <authorList>
            <person name="Gilroy R."/>
            <person name="Ravi A."/>
            <person name="Getino M."/>
            <person name="Pursley I."/>
            <person name="Horton D.L."/>
            <person name="Alikhan N.F."/>
            <person name="Baker D."/>
            <person name="Gharbi K."/>
            <person name="Hall N."/>
            <person name="Watson M."/>
            <person name="Adriaenssens E.M."/>
            <person name="Foster-Nyarko E."/>
            <person name="Jarju S."/>
            <person name="Secka A."/>
            <person name="Antonio M."/>
            <person name="Oren A."/>
            <person name="Chaudhuri R.R."/>
            <person name="La Ragione R."/>
            <person name="Hildebrand F."/>
            <person name="Pallen M.J."/>
        </authorList>
    </citation>
    <scope>NUCLEOTIDE SEQUENCE</scope>
    <source>
        <strain evidence="7">ChiW3-316</strain>
    </source>
</reference>
<dbReference type="SUPFAM" id="SSF160369">
    <property type="entry name" value="Ribosomal protein L10-like"/>
    <property type="match status" value="1"/>
</dbReference>
<evidence type="ECO:0000256" key="2">
    <source>
        <dbReference type="ARBA" id="ARBA00008889"/>
    </source>
</evidence>
<dbReference type="AlphaFoldDB" id="A0A9D1M3T6"/>
<dbReference type="InterPro" id="IPR022973">
    <property type="entry name" value="Ribosomal_uL10_bac"/>
</dbReference>
<evidence type="ECO:0000256" key="1">
    <source>
        <dbReference type="ARBA" id="ARBA00002633"/>
    </source>
</evidence>
<reference evidence="7" key="1">
    <citation type="submission" date="2020-10" db="EMBL/GenBank/DDBJ databases">
        <authorList>
            <person name="Gilroy R."/>
        </authorList>
    </citation>
    <scope>NUCLEOTIDE SEQUENCE</scope>
    <source>
        <strain evidence="7">ChiW3-316</strain>
    </source>
</reference>
<evidence type="ECO:0000313" key="8">
    <source>
        <dbReference type="Proteomes" id="UP000824107"/>
    </source>
</evidence>
<dbReference type="GO" id="GO:0015934">
    <property type="term" value="C:large ribosomal subunit"/>
    <property type="evidence" value="ECO:0007669"/>
    <property type="project" value="InterPro"/>
</dbReference>
<evidence type="ECO:0000256" key="5">
    <source>
        <dbReference type="ARBA" id="ARBA00035202"/>
    </source>
</evidence>
<comment type="similarity">
    <text evidence="2 6">Belongs to the universal ribosomal protein uL10 family.</text>
</comment>
<dbReference type="GO" id="GO:0070180">
    <property type="term" value="F:large ribosomal subunit rRNA binding"/>
    <property type="evidence" value="ECO:0007669"/>
    <property type="project" value="UniProtKB-UniRule"/>
</dbReference>
<keyword evidence="6" id="KW-0699">rRNA-binding</keyword>
<proteinExistence type="inferred from homology"/>
<evidence type="ECO:0000313" key="7">
    <source>
        <dbReference type="EMBL" id="HIU53130.1"/>
    </source>
</evidence>
<dbReference type="Pfam" id="PF00466">
    <property type="entry name" value="Ribosomal_L10"/>
    <property type="match status" value="1"/>
</dbReference>
<dbReference type="GO" id="GO:0003735">
    <property type="term" value="F:structural constituent of ribosome"/>
    <property type="evidence" value="ECO:0007669"/>
    <property type="project" value="InterPro"/>
</dbReference>
<sequence length="160" mass="17290">MNREEKADLLSELNELFNGAEVIVVSHYKGLTVKEVSELRNNVRKAGAGFRVTKNRITRLALKGTKFESLADLFKGPTAIAFANDPISACKACVEFAKTNEKLILVGGAMGTGVLSLDEIKRLATIPSMDELRAKIIGLLQAPAAQLARVTKAYSEKEAA</sequence>
<dbReference type="InterPro" id="IPR001790">
    <property type="entry name" value="Ribosomal_uL10"/>
</dbReference>
<organism evidence="7 8">
    <name type="scientific">Candidatus Scatocola faecipullorum</name>
    <dbReference type="NCBI Taxonomy" id="2840917"/>
    <lineage>
        <taxon>Bacteria</taxon>
        <taxon>Pseudomonadati</taxon>
        <taxon>Pseudomonadota</taxon>
        <taxon>Alphaproteobacteria</taxon>
        <taxon>Rhodospirillales</taxon>
        <taxon>Rhodospirillaceae</taxon>
        <taxon>Rhodospirillaceae incertae sedis</taxon>
        <taxon>Candidatus Scatocola</taxon>
    </lineage>
</organism>
<dbReference type="EMBL" id="DVNC01000026">
    <property type="protein sequence ID" value="HIU53130.1"/>
    <property type="molecule type" value="Genomic_DNA"/>
</dbReference>
<dbReference type="Gene3D" id="6.10.250.290">
    <property type="match status" value="1"/>
</dbReference>
<dbReference type="NCBIfam" id="NF000955">
    <property type="entry name" value="PRK00099.1-1"/>
    <property type="match status" value="1"/>
</dbReference>
<keyword evidence="6" id="KW-0694">RNA-binding</keyword>
<dbReference type="GO" id="GO:0006412">
    <property type="term" value="P:translation"/>
    <property type="evidence" value="ECO:0007669"/>
    <property type="project" value="UniProtKB-UniRule"/>
</dbReference>
<name>A0A9D1M3T6_9PROT</name>
<comment type="function">
    <text evidence="1 6">Forms part of the ribosomal stalk, playing a central role in the interaction of the ribosome with GTP-bound translation factors.</text>
</comment>
<dbReference type="InterPro" id="IPR047865">
    <property type="entry name" value="Ribosomal_uL10_bac_type"/>
</dbReference>
<evidence type="ECO:0000256" key="3">
    <source>
        <dbReference type="ARBA" id="ARBA00022980"/>
    </source>
</evidence>